<dbReference type="GO" id="GO:0005634">
    <property type="term" value="C:nucleus"/>
    <property type="evidence" value="ECO:0007669"/>
    <property type="project" value="UniProtKB-SubCell"/>
</dbReference>
<dbReference type="Pfam" id="PF04082">
    <property type="entry name" value="Fungal_trans"/>
    <property type="match status" value="1"/>
</dbReference>
<dbReference type="PANTHER" id="PTHR47338">
    <property type="entry name" value="ZN(II)2CYS6 TRANSCRIPTION FACTOR (EUROFUNG)-RELATED"/>
    <property type="match status" value="1"/>
</dbReference>
<evidence type="ECO:0000256" key="5">
    <source>
        <dbReference type="ARBA" id="ARBA00023242"/>
    </source>
</evidence>
<keyword evidence="8" id="KW-1185">Reference proteome</keyword>
<name>A0A2I1BSV5_ASPN1</name>
<proteinExistence type="predicted"/>
<dbReference type="OMA" id="WILADYY"/>
<keyword evidence="2" id="KW-0479">Metal-binding</keyword>
<dbReference type="PANTHER" id="PTHR47338:SF20">
    <property type="entry name" value="ZN(II)2CYS6 TRANSCRIPTION FACTOR (EUROFUNG)"/>
    <property type="match status" value="1"/>
</dbReference>
<evidence type="ECO:0000256" key="3">
    <source>
        <dbReference type="ARBA" id="ARBA00023015"/>
    </source>
</evidence>
<dbReference type="VEuPathDB" id="FungiDB:P174DRAFT_473645"/>
<dbReference type="GO" id="GO:0003677">
    <property type="term" value="F:DNA binding"/>
    <property type="evidence" value="ECO:0007669"/>
    <property type="project" value="InterPro"/>
</dbReference>
<gene>
    <name evidence="7" type="ORF">P174DRAFT_473645</name>
</gene>
<evidence type="ECO:0000313" key="7">
    <source>
        <dbReference type="EMBL" id="PKX88442.1"/>
    </source>
</evidence>
<dbReference type="GeneID" id="36537965"/>
<accession>A0A2I1BSV5</accession>
<dbReference type="STRING" id="1392255.A0A2I1BSV5"/>
<evidence type="ECO:0000313" key="8">
    <source>
        <dbReference type="Proteomes" id="UP000234474"/>
    </source>
</evidence>
<comment type="caution">
    <text evidence="7">The sequence shown here is derived from an EMBL/GenBank/DDBJ whole genome shotgun (WGS) entry which is preliminary data.</text>
</comment>
<dbReference type="AlphaFoldDB" id="A0A2I1BSV5"/>
<dbReference type="EMBL" id="MSZS01000015">
    <property type="protein sequence ID" value="PKX88442.1"/>
    <property type="molecule type" value="Genomic_DNA"/>
</dbReference>
<evidence type="ECO:0000256" key="1">
    <source>
        <dbReference type="ARBA" id="ARBA00004123"/>
    </source>
</evidence>
<comment type="subcellular location">
    <subcellularLocation>
        <location evidence="1">Nucleus</location>
    </subcellularLocation>
</comment>
<dbReference type="GO" id="GO:0008270">
    <property type="term" value="F:zinc ion binding"/>
    <property type="evidence" value="ECO:0007669"/>
    <property type="project" value="InterPro"/>
</dbReference>
<dbReference type="GO" id="GO:0006351">
    <property type="term" value="P:DNA-templated transcription"/>
    <property type="evidence" value="ECO:0007669"/>
    <property type="project" value="InterPro"/>
</dbReference>
<dbReference type="InterPro" id="IPR007219">
    <property type="entry name" value="XnlR_reg_dom"/>
</dbReference>
<protein>
    <recommendedName>
        <fullName evidence="6">Xylanolytic transcriptional activator regulatory domain-containing protein</fullName>
    </recommendedName>
</protein>
<dbReference type="GO" id="GO:0000981">
    <property type="term" value="F:DNA-binding transcription factor activity, RNA polymerase II-specific"/>
    <property type="evidence" value="ECO:0007669"/>
    <property type="project" value="InterPro"/>
</dbReference>
<evidence type="ECO:0000259" key="6">
    <source>
        <dbReference type="Pfam" id="PF04082"/>
    </source>
</evidence>
<feature type="domain" description="Xylanolytic transcriptional activator regulatory" evidence="6">
    <location>
        <begin position="17"/>
        <end position="264"/>
    </location>
</feature>
<evidence type="ECO:0000256" key="4">
    <source>
        <dbReference type="ARBA" id="ARBA00023163"/>
    </source>
</evidence>
<dbReference type="RefSeq" id="XP_024677037.1">
    <property type="nucleotide sequence ID" value="XM_024830638.1"/>
</dbReference>
<reference evidence="8" key="1">
    <citation type="journal article" date="2018" name="Proc. Natl. Acad. Sci. U.S.A.">
        <title>Linking secondary metabolites to gene clusters through genome sequencing of six diverse Aspergillus species.</title>
        <authorList>
            <person name="Kaerboelling I."/>
            <person name="Vesth T.C."/>
            <person name="Frisvad J.C."/>
            <person name="Nybo J.L."/>
            <person name="Theobald S."/>
            <person name="Kuo A."/>
            <person name="Bowyer P."/>
            <person name="Matsuda Y."/>
            <person name="Mondo S."/>
            <person name="Lyhne E.K."/>
            <person name="Kogle M.E."/>
            <person name="Clum A."/>
            <person name="Lipzen A."/>
            <person name="Salamov A."/>
            <person name="Ngan C.Y."/>
            <person name="Daum C."/>
            <person name="Chiniquy J."/>
            <person name="Barry K."/>
            <person name="LaButti K."/>
            <person name="Haridas S."/>
            <person name="Simmons B.A."/>
            <person name="Magnuson J.K."/>
            <person name="Mortensen U.H."/>
            <person name="Larsen T.O."/>
            <person name="Grigoriev I.V."/>
            <person name="Baker S.E."/>
            <person name="Andersen M.R."/>
        </authorList>
    </citation>
    <scope>NUCLEOTIDE SEQUENCE [LARGE SCALE GENOMIC DNA]</scope>
    <source>
        <strain evidence="8">IBT 16806</strain>
    </source>
</reference>
<dbReference type="OrthoDB" id="3862662at2759"/>
<dbReference type="Proteomes" id="UP000234474">
    <property type="component" value="Unassembled WGS sequence"/>
</dbReference>
<organism evidence="7 8">
    <name type="scientific">Aspergillus novofumigatus (strain IBT 16806)</name>
    <dbReference type="NCBI Taxonomy" id="1392255"/>
    <lineage>
        <taxon>Eukaryota</taxon>
        <taxon>Fungi</taxon>
        <taxon>Dikarya</taxon>
        <taxon>Ascomycota</taxon>
        <taxon>Pezizomycotina</taxon>
        <taxon>Eurotiomycetes</taxon>
        <taxon>Eurotiomycetidae</taxon>
        <taxon>Eurotiales</taxon>
        <taxon>Aspergillaceae</taxon>
        <taxon>Aspergillus</taxon>
        <taxon>Aspergillus subgen. Fumigati</taxon>
    </lineage>
</organism>
<keyword evidence="3" id="KW-0805">Transcription regulation</keyword>
<keyword evidence="4" id="KW-0804">Transcription</keyword>
<dbReference type="CDD" id="cd12148">
    <property type="entry name" value="fungal_TF_MHR"/>
    <property type="match status" value="1"/>
</dbReference>
<dbReference type="InterPro" id="IPR050815">
    <property type="entry name" value="TF_fung"/>
</dbReference>
<sequence>MTALSERSVSVDAILCVYFRNIHRWLPVIAEQKFRAQISHIHSGLSAELALLLLAMYLLMENEWDESSNQTGGQQHLDQHCSYLVSFLLLARGPSLELVQAGLLLILYELGSGFLEAAFLRVATCARLAYILGLQVDESFVDDCSGAWCHAEERRRVWTGLYMMDRLVYQAMPGIMAPHAVEEPDDGFPLPIGDQESEQKPNKAFPSFTTSLNVPLSYYTREIQAVRILGNVQMLQNLARLDSFQQHFHLIDSNLMQLMQRLFEQSVGWEAYLGATAIALMAVLTLHRSQVGYGAPSVIAQLPDILHRAPLSMAALSSVITMVRDICLQLNALKTREEIARVPLPAVMCIGETALTALWLKQADPDESHVDSLPFKLALGRVKHYWILADYYIKKLVRNEAAHLDCGMQDSVQNQIPW</sequence>
<keyword evidence="5" id="KW-0539">Nucleus</keyword>
<evidence type="ECO:0000256" key="2">
    <source>
        <dbReference type="ARBA" id="ARBA00022723"/>
    </source>
</evidence>